<name>A0A9N7Z6A4_PLEPL</name>
<dbReference type="EMBL" id="CADEAL010004049">
    <property type="protein sequence ID" value="CAB1450344.1"/>
    <property type="molecule type" value="Genomic_DNA"/>
</dbReference>
<sequence length="153" mass="16745">MTADGVELFLYQLFHSFLFFHASALRFPLAPLTPDPFRLAVRGARLLTARTPPLKTSPFLLSPALHLSCCPIWCCLSSCHYLCPMCLYQLAAVTSICEAALIKCKLSRPGPPATIVTIDEESPNEMRVYVKGSAECCLGRSYVSIEGMSDASP</sequence>
<evidence type="ECO:0000313" key="2">
    <source>
        <dbReference type="Proteomes" id="UP001153269"/>
    </source>
</evidence>
<evidence type="ECO:0000313" key="1">
    <source>
        <dbReference type="EMBL" id="CAB1450344.1"/>
    </source>
</evidence>
<dbReference type="GO" id="GO:0007155">
    <property type="term" value="P:cell adhesion"/>
    <property type="evidence" value="ECO:0007669"/>
    <property type="project" value="InterPro"/>
</dbReference>
<dbReference type="GO" id="GO:0007605">
    <property type="term" value="P:sensory perception of sound"/>
    <property type="evidence" value="ECO:0007669"/>
    <property type="project" value="InterPro"/>
</dbReference>
<accession>A0A9N7Z6A4</accession>
<dbReference type="AlphaFoldDB" id="A0A9N7Z6A4"/>
<dbReference type="Proteomes" id="UP001153269">
    <property type="component" value="Unassembled WGS sequence"/>
</dbReference>
<organism evidence="1 2">
    <name type="scientific">Pleuronectes platessa</name>
    <name type="common">European plaice</name>
    <dbReference type="NCBI Taxonomy" id="8262"/>
    <lineage>
        <taxon>Eukaryota</taxon>
        <taxon>Metazoa</taxon>
        <taxon>Chordata</taxon>
        <taxon>Craniata</taxon>
        <taxon>Vertebrata</taxon>
        <taxon>Euteleostomi</taxon>
        <taxon>Actinopterygii</taxon>
        <taxon>Neopterygii</taxon>
        <taxon>Teleostei</taxon>
        <taxon>Neoteleostei</taxon>
        <taxon>Acanthomorphata</taxon>
        <taxon>Carangaria</taxon>
        <taxon>Pleuronectiformes</taxon>
        <taxon>Pleuronectoidei</taxon>
        <taxon>Pleuronectidae</taxon>
        <taxon>Pleuronectes</taxon>
    </lineage>
</organism>
<dbReference type="GO" id="GO:0032420">
    <property type="term" value="C:stereocilium"/>
    <property type="evidence" value="ECO:0007669"/>
    <property type="project" value="InterPro"/>
</dbReference>
<comment type="caution">
    <text evidence="1">The sequence shown here is derived from an EMBL/GenBank/DDBJ whole genome shotgun (WGS) entry which is preliminary data.</text>
</comment>
<proteinExistence type="predicted"/>
<dbReference type="Gene3D" id="2.60.40.3430">
    <property type="match status" value="1"/>
</dbReference>
<gene>
    <name evidence="1" type="ORF">PLEPLA_LOCUS38033</name>
</gene>
<dbReference type="GO" id="GO:0048839">
    <property type="term" value="P:inner ear development"/>
    <property type="evidence" value="ECO:0007669"/>
    <property type="project" value="InterPro"/>
</dbReference>
<keyword evidence="2" id="KW-1185">Reference proteome</keyword>
<dbReference type="InterPro" id="IPR030718">
    <property type="entry name" value="EC_dom_sf"/>
</dbReference>
<reference evidence="1" key="1">
    <citation type="submission" date="2020-03" db="EMBL/GenBank/DDBJ databases">
        <authorList>
            <person name="Weist P."/>
        </authorList>
    </citation>
    <scope>NUCLEOTIDE SEQUENCE</scope>
</reference>
<protein>
    <submittedName>
        <fullName evidence="1">Uncharacterized protein</fullName>
    </submittedName>
</protein>